<dbReference type="InterPro" id="IPR016024">
    <property type="entry name" value="ARM-type_fold"/>
</dbReference>
<feature type="domain" description="Dynein axonemal assembly factor 5 TPR repeats" evidence="4">
    <location>
        <begin position="255"/>
        <end position="395"/>
    </location>
</feature>
<dbReference type="PANTHER" id="PTHR12097">
    <property type="entry name" value="SPLICING FACTOR 3B, SUBUNIT 1-RELATED"/>
    <property type="match status" value="1"/>
</dbReference>
<evidence type="ECO:0000256" key="1">
    <source>
        <dbReference type="ARBA" id="ARBA00005754"/>
    </source>
</evidence>
<feature type="compositionally biased region" description="Basic and acidic residues" evidence="3">
    <location>
        <begin position="1"/>
        <end position="29"/>
    </location>
</feature>
<dbReference type="AlphaFoldDB" id="A0A175YM99"/>
<protein>
    <recommendedName>
        <fullName evidence="4">Dynein axonemal assembly factor 5 TPR repeats domain-containing protein</fullName>
    </recommendedName>
</protein>
<dbReference type="GO" id="GO:0003729">
    <property type="term" value="F:mRNA binding"/>
    <property type="evidence" value="ECO:0007669"/>
    <property type="project" value="InterPro"/>
</dbReference>
<evidence type="ECO:0000256" key="2">
    <source>
        <dbReference type="ARBA" id="ARBA00022728"/>
    </source>
</evidence>
<feature type="region of interest" description="Disordered" evidence="3">
    <location>
        <begin position="1"/>
        <end position="226"/>
    </location>
</feature>
<proteinExistence type="inferred from homology"/>
<dbReference type="Proteomes" id="UP000077755">
    <property type="component" value="Chromosome 8"/>
</dbReference>
<sequence length="663" mass="74706">MGSEIAEARQGRNTRETSDKKKKQQDAETRYAGVIWKRSNRCEESPEDTRIVKKAKTSFARRDETFCSGDHEAQDPGWLARRYETTTPETSDSDRQNETPTPEPLYETSDSDEPGRLNCSNRWYETSDSERQNDTHAPGRLARRYETPTPETSDSDRQNETRAPGRLARRYETPTPVTLHETSDSDEPGRLNCSNRWYETPPPKTTWDKTPESERDSASSGGLGLSDWRYYPTPDWRDETPTTEDGAIFDLDELNIPAILPFLKAVCQSKDSWQARHKGIGFVQQIAILMGQAVLPHLPSIVEILEPGLSDKYEVVRTSTVLSLAALAKASAPHGIISFEPVLKPLLKGIRTHHAYDLDAFMKAIGCIIPLMDAVNASYYTKKVMVLLKRDFNQSCNEARRKILLKVVKRCVSTEGVEADYIQRHIVPELFRCFWNGEAAYVHSKQLVETTFEIAKKVGVADVVGRIAEDLKNESEPYRMVVMEAIEKIIANLGVTDIDAHLEELLIDGILYAFEEQDRYDSKNVVLNGFGTVVNLLGWRMKPYLPQVCDTITRCLQKDSADVRQNAADLISQIAVVLKHCEAQEFMGDLGVVLYENLAEGCPEVLGSILGALKSIVNVSDATNLQPTIKNLLRRLALILKNRHEKEVLENCVELVYLVADML</sequence>
<accession>A0A175YM99</accession>
<evidence type="ECO:0000259" key="4">
    <source>
        <dbReference type="Pfam" id="PF25757"/>
    </source>
</evidence>
<dbReference type="InterPro" id="IPR057978">
    <property type="entry name" value="TPR_DAAF5"/>
</dbReference>
<keyword evidence="2" id="KW-0747">Spliceosome</keyword>
<dbReference type="Pfam" id="PF25757">
    <property type="entry name" value="TPR_DNAAF5"/>
    <property type="match status" value="1"/>
</dbReference>
<feature type="compositionally biased region" description="Basic and acidic residues" evidence="3">
    <location>
        <begin position="206"/>
        <end position="217"/>
    </location>
</feature>
<dbReference type="InterPro" id="IPR038737">
    <property type="entry name" value="SF3b_su1-like"/>
</dbReference>
<organism evidence="5">
    <name type="scientific">Daucus carota subsp. sativus</name>
    <name type="common">Carrot</name>
    <dbReference type="NCBI Taxonomy" id="79200"/>
    <lineage>
        <taxon>Eukaryota</taxon>
        <taxon>Viridiplantae</taxon>
        <taxon>Streptophyta</taxon>
        <taxon>Embryophyta</taxon>
        <taxon>Tracheophyta</taxon>
        <taxon>Spermatophyta</taxon>
        <taxon>Magnoliopsida</taxon>
        <taxon>eudicotyledons</taxon>
        <taxon>Gunneridae</taxon>
        <taxon>Pentapetalae</taxon>
        <taxon>asterids</taxon>
        <taxon>campanulids</taxon>
        <taxon>Apiales</taxon>
        <taxon>Apiaceae</taxon>
        <taxon>Apioideae</taxon>
        <taxon>Scandiceae</taxon>
        <taxon>Daucinae</taxon>
        <taxon>Daucus</taxon>
        <taxon>Daucus sect. Daucus</taxon>
    </lineage>
</organism>
<reference evidence="5" key="1">
    <citation type="journal article" date="2016" name="Nat. Genet.">
        <title>A high-quality carrot genome assembly provides new insights into carotenoid accumulation and asterid genome evolution.</title>
        <authorList>
            <person name="Iorizzo M."/>
            <person name="Ellison S."/>
            <person name="Senalik D."/>
            <person name="Zeng P."/>
            <person name="Satapoomin P."/>
            <person name="Huang J."/>
            <person name="Bowman M."/>
            <person name="Iovene M."/>
            <person name="Sanseverino W."/>
            <person name="Cavagnaro P."/>
            <person name="Yildiz M."/>
            <person name="Macko-Podgorni A."/>
            <person name="Moranska E."/>
            <person name="Grzebelus E."/>
            <person name="Grzebelus D."/>
            <person name="Ashrafi H."/>
            <person name="Zheng Z."/>
            <person name="Cheng S."/>
            <person name="Spooner D."/>
            <person name="Van Deynze A."/>
            <person name="Simon P."/>
        </authorList>
    </citation>
    <scope>NUCLEOTIDE SEQUENCE [LARGE SCALE GENOMIC DNA]</scope>
    <source>
        <tissue evidence="5">Leaf</tissue>
    </source>
</reference>
<dbReference type="Gramene" id="KZM84477">
    <property type="protein sequence ID" value="KZM84477"/>
    <property type="gene ID" value="DCAR_028101"/>
</dbReference>
<gene>
    <name evidence="5" type="ORF">DCAR_028101</name>
    <name evidence="6" type="ORF">DCAR_0831314</name>
</gene>
<dbReference type="InterPro" id="IPR011989">
    <property type="entry name" value="ARM-like"/>
</dbReference>
<dbReference type="GO" id="GO:0000245">
    <property type="term" value="P:spliceosomal complex assembly"/>
    <property type="evidence" value="ECO:0007669"/>
    <property type="project" value="InterPro"/>
</dbReference>
<keyword evidence="2" id="KW-0507">mRNA processing</keyword>
<dbReference type="EMBL" id="LNRQ01000008">
    <property type="protein sequence ID" value="KZM84477.1"/>
    <property type="molecule type" value="Genomic_DNA"/>
</dbReference>
<evidence type="ECO:0000313" key="7">
    <source>
        <dbReference type="Proteomes" id="UP000077755"/>
    </source>
</evidence>
<reference evidence="6" key="2">
    <citation type="submission" date="2022-03" db="EMBL/GenBank/DDBJ databases">
        <title>Draft title - Genomic analysis of global carrot germplasm unveils the trajectory of domestication and the origin of high carotenoid orange carrot.</title>
        <authorList>
            <person name="Iorizzo M."/>
            <person name="Ellison S."/>
            <person name="Senalik D."/>
            <person name="Macko-Podgorni A."/>
            <person name="Grzebelus D."/>
            <person name="Bostan H."/>
            <person name="Rolling W."/>
            <person name="Curaba J."/>
            <person name="Simon P."/>
        </authorList>
    </citation>
    <scope>NUCLEOTIDE SEQUENCE</scope>
    <source>
        <tissue evidence="6">Leaf</tissue>
    </source>
</reference>
<dbReference type="SUPFAM" id="SSF48371">
    <property type="entry name" value="ARM repeat"/>
    <property type="match status" value="1"/>
</dbReference>
<evidence type="ECO:0000256" key="3">
    <source>
        <dbReference type="SAM" id="MobiDB-lite"/>
    </source>
</evidence>
<keyword evidence="2" id="KW-0508">mRNA splicing</keyword>
<name>A0A175YM99_DAUCS</name>
<feature type="compositionally biased region" description="Basic and acidic residues" evidence="3">
    <location>
        <begin position="60"/>
        <end position="74"/>
    </location>
</feature>
<dbReference type="Gene3D" id="1.25.10.10">
    <property type="entry name" value="Leucine-rich Repeat Variant"/>
    <property type="match status" value="1"/>
</dbReference>
<comment type="similarity">
    <text evidence="1">Belongs to the SF3B1 family.</text>
</comment>
<keyword evidence="7" id="KW-1185">Reference proteome</keyword>
<dbReference type="STRING" id="79200.A0A175YM99"/>
<evidence type="ECO:0000313" key="6">
    <source>
        <dbReference type="EMBL" id="WOH11821.1"/>
    </source>
</evidence>
<feature type="compositionally biased region" description="Basic and acidic residues" evidence="3">
    <location>
        <begin position="40"/>
        <end position="51"/>
    </location>
</feature>
<dbReference type="EMBL" id="CP093350">
    <property type="protein sequence ID" value="WOH11821.1"/>
    <property type="molecule type" value="Genomic_DNA"/>
</dbReference>
<dbReference type="GO" id="GO:0005681">
    <property type="term" value="C:spliceosomal complex"/>
    <property type="evidence" value="ECO:0007669"/>
    <property type="project" value="UniProtKB-KW"/>
</dbReference>
<evidence type="ECO:0000313" key="5">
    <source>
        <dbReference type="EMBL" id="KZM84477.1"/>
    </source>
</evidence>